<proteinExistence type="inferred from homology"/>
<dbReference type="PIRSF" id="PIRSF001369">
    <property type="entry name" value="Citrate_synth"/>
    <property type="match status" value="1"/>
</dbReference>
<organism evidence="9 10">
    <name type="scientific">Abyssobacteria bacterium (strain SURF_5)</name>
    <dbReference type="NCBI Taxonomy" id="2093360"/>
    <lineage>
        <taxon>Bacteria</taxon>
        <taxon>Pseudomonadati</taxon>
        <taxon>Candidatus Hydrogenedentota</taxon>
        <taxon>Candidatus Abyssobacteria</taxon>
    </lineage>
</organism>
<dbReference type="NCBIfam" id="TIGR01800">
    <property type="entry name" value="cit_synth_II"/>
    <property type="match status" value="1"/>
</dbReference>
<comment type="similarity">
    <text evidence="2 7">Belongs to the citrate synthase family.</text>
</comment>
<evidence type="ECO:0000313" key="9">
    <source>
        <dbReference type="EMBL" id="RJP19373.1"/>
    </source>
</evidence>
<evidence type="ECO:0000256" key="2">
    <source>
        <dbReference type="ARBA" id="ARBA00010566"/>
    </source>
</evidence>
<dbReference type="AlphaFoldDB" id="A0A3A4NE44"/>
<dbReference type="FunFam" id="1.10.230.10:FF:000003">
    <property type="entry name" value="Citrate synthase"/>
    <property type="match status" value="1"/>
</dbReference>
<dbReference type="GO" id="GO:0005975">
    <property type="term" value="P:carbohydrate metabolic process"/>
    <property type="evidence" value="ECO:0007669"/>
    <property type="project" value="TreeGrafter"/>
</dbReference>
<dbReference type="SUPFAM" id="SSF48256">
    <property type="entry name" value="Citrate synthase"/>
    <property type="match status" value="1"/>
</dbReference>
<dbReference type="Gene3D" id="1.10.230.10">
    <property type="entry name" value="Cytochrome P450-Terp, domain 2"/>
    <property type="match status" value="1"/>
</dbReference>
<dbReference type="EMBL" id="QZKU01000091">
    <property type="protein sequence ID" value="RJP19373.1"/>
    <property type="molecule type" value="Genomic_DNA"/>
</dbReference>
<dbReference type="GO" id="GO:0036440">
    <property type="term" value="F:citrate synthase activity"/>
    <property type="evidence" value="ECO:0007669"/>
    <property type="project" value="UniProtKB-EC"/>
</dbReference>
<dbReference type="InterPro" id="IPR024176">
    <property type="entry name" value="Citrate_synthase_bac-typ"/>
</dbReference>
<evidence type="ECO:0000256" key="5">
    <source>
        <dbReference type="ARBA" id="ARBA00049052"/>
    </source>
</evidence>
<evidence type="ECO:0000256" key="4">
    <source>
        <dbReference type="ARBA" id="ARBA00022679"/>
    </source>
</evidence>
<keyword evidence="4 7" id="KW-0808">Transferase</keyword>
<dbReference type="InterPro" id="IPR002020">
    <property type="entry name" value="Citrate_synthase"/>
</dbReference>
<dbReference type="InterPro" id="IPR016143">
    <property type="entry name" value="Citrate_synth-like_sm_a-sub"/>
</dbReference>
<dbReference type="PANTHER" id="PTHR11739:SF4">
    <property type="entry name" value="CITRATE SYNTHASE, PEROXISOMAL"/>
    <property type="match status" value="1"/>
</dbReference>
<dbReference type="Gene3D" id="1.10.580.10">
    <property type="entry name" value="Citrate Synthase, domain 1"/>
    <property type="match status" value="1"/>
</dbReference>
<reference evidence="9 10" key="1">
    <citation type="journal article" date="2017" name="ISME J.">
        <title>Energy and carbon metabolisms in a deep terrestrial subsurface fluid microbial community.</title>
        <authorList>
            <person name="Momper L."/>
            <person name="Jungbluth S.P."/>
            <person name="Lee M.D."/>
            <person name="Amend J.P."/>
        </authorList>
    </citation>
    <scope>NUCLEOTIDE SEQUENCE [LARGE SCALE GENOMIC DNA]</scope>
    <source>
        <strain evidence="9">SURF_5</strain>
    </source>
</reference>
<evidence type="ECO:0000313" key="10">
    <source>
        <dbReference type="Proteomes" id="UP000265882"/>
    </source>
</evidence>
<dbReference type="PANTHER" id="PTHR11739">
    <property type="entry name" value="CITRATE SYNTHASE"/>
    <property type="match status" value="1"/>
</dbReference>
<dbReference type="GO" id="GO:0006099">
    <property type="term" value="P:tricarboxylic acid cycle"/>
    <property type="evidence" value="ECO:0007669"/>
    <property type="project" value="UniProtKB-UniPathway"/>
</dbReference>
<dbReference type="GO" id="GO:0005829">
    <property type="term" value="C:cytosol"/>
    <property type="evidence" value="ECO:0007669"/>
    <property type="project" value="TreeGrafter"/>
</dbReference>
<name>A0A3A4NE44_ABYX5</name>
<comment type="catalytic activity">
    <reaction evidence="6">
        <text>oxaloacetate + acetyl-CoA + H2O = citrate + CoA + H(+)</text>
        <dbReference type="Rhea" id="RHEA:16845"/>
        <dbReference type="ChEBI" id="CHEBI:15377"/>
        <dbReference type="ChEBI" id="CHEBI:15378"/>
        <dbReference type="ChEBI" id="CHEBI:16452"/>
        <dbReference type="ChEBI" id="CHEBI:16947"/>
        <dbReference type="ChEBI" id="CHEBI:57287"/>
        <dbReference type="ChEBI" id="CHEBI:57288"/>
        <dbReference type="EC" id="2.3.3.16"/>
    </reaction>
</comment>
<feature type="active site" evidence="8">
    <location>
        <position position="311"/>
    </location>
</feature>
<evidence type="ECO:0000256" key="8">
    <source>
        <dbReference type="PIRSR" id="PIRSR001369-1"/>
    </source>
</evidence>
<dbReference type="InterPro" id="IPR036969">
    <property type="entry name" value="Citrate_synthase_sf"/>
</dbReference>
<dbReference type="Proteomes" id="UP000265882">
    <property type="component" value="Unassembled WGS sequence"/>
</dbReference>
<sequence length="374" mass="41765">MTTTAVKGLEGVVVADSQICYIDGNRGILAYRGYPINELADGASFEEIVYLLWYGKLPNRDELEAFQKQLAAERDLPQPIIDFITAAPVDAHPMDILRTAVSALALHDPETEDASREANLRKAARLVAKTPTIIAAFNRVRNGLPIVSPLKDKSLAENFLYMLAGQEMMQVLNRVLDVCLVLHADHDLNASTFAARVTVSTLADIYSGATSAIGTLKGPLHGGANMRVMQMLLEIGSLEKVDEYIQTLLEKKGRVMGIGHRVYKTMDPRAKILKAYSKWMSEHGCGPLWYSMLTRIEDIMRHEKGMDPNVDFYSASVYYCMGIPLDLYTAIFAMSRMAGWTAHILEQQADNRLIRPISNYKGRMNEKLIPLQNR</sequence>
<evidence type="ECO:0000256" key="1">
    <source>
        <dbReference type="ARBA" id="ARBA00004751"/>
    </source>
</evidence>
<dbReference type="InterPro" id="IPR011278">
    <property type="entry name" value="2-MeCitrate/Citrate_synth_II"/>
</dbReference>
<protein>
    <recommendedName>
        <fullName evidence="7">Citrate synthase</fullName>
    </recommendedName>
</protein>
<dbReference type="InterPro" id="IPR016142">
    <property type="entry name" value="Citrate_synth-like_lrg_a-sub"/>
</dbReference>
<dbReference type="CDD" id="cd06110">
    <property type="entry name" value="BSuCS-II_like"/>
    <property type="match status" value="1"/>
</dbReference>
<evidence type="ECO:0000256" key="3">
    <source>
        <dbReference type="ARBA" id="ARBA00022532"/>
    </source>
</evidence>
<keyword evidence="3" id="KW-0816">Tricarboxylic acid cycle</keyword>
<dbReference type="UniPathway" id="UPA00223"/>
<evidence type="ECO:0000256" key="7">
    <source>
        <dbReference type="PIRNR" id="PIRNR001369"/>
    </source>
</evidence>
<feature type="active site" evidence="8">
    <location>
        <position position="260"/>
    </location>
</feature>
<dbReference type="GO" id="GO:0050440">
    <property type="term" value="F:2-methylcitrate synthase activity"/>
    <property type="evidence" value="ECO:0007669"/>
    <property type="project" value="UniProtKB-EC"/>
</dbReference>
<evidence type="ECO:0000256" key="6">
    <source>
        <dbReference type="ARBA" id="ARBA00049288"/>
    </source>
</evidence>
<comment type="catalytic activity">
    <reaction evidence="5">
        <text>propanoyl-CoA + oxaloacetate + H2O = (2S,3S)-2-methylcitrate + CoA + H(+)</text>
        <dbReference type="Rhea" id="RHEA:23780"/>
        <dbReference type="ChEBI" id="CHEBI:15377"/>
        <dbReference type="ChEBI" id="CHEBI:15378"/>
        <dbReference type="ChEBI" id="CHEBI:16452"/>
        <dbReference type="ChEBI" id="CHEBI:57287"/>
        <dbReference type="ChEBI" id="CHEBI:57392"/>
        <dbReference type="ChEBI" id="CHEBI:58853"/>
        <dbReference type="EC" id="2.3.3.5"/>
    </reaction>
</comment>
<gene>
    <name evidence="9" type="ORF">C4520_13060</name>
</gene>
<dbReference type="PRINTS" id="PR00143">
    <property type="entry name" value="CITRTSNTHASE"/>
</dbReference>
<comment type="caution">
    <text evidence="9">The sequence shown here is derived from an EMBL/GenBank/DDBJ whole genome shotgun (WGS) entry which is preliminary data.</text>
</comment>
<accession>A0A3A4NE44</accession>
<comment type="pathway">
    <text evidence="1">Carbohydrate metabolism; tricarboxylic acid cycle; isocitrate from oxaloacetate: step 1/2.</text>
</comment>
<dbReference type="Pfam" id="PF00285">
    <property type="entry name" value="Citrate_synt"/>
    <property type="match status" value="1"/>
</dbReference>